<dbReference type="SUPFAM" id="SSF56935">
    <property type="entry name" value="Porins"/>
    <property type="match status" value="1"/>
</dbReference>
<name>A0A0M2VAT1_9GAMM</name>
<protein>
    <recommendedName>
        <fullName evidence="4">Porin domain-containing protein</fullName>
    </recommendedName>
</protein>
<reference evidence="2 3" key="1">
    <citation type="submission" date="2015-03" db="EMBL/GenBank/DDBJ databases">
        <title>Draft genome sequences of two protease-producing strains of Arsukibacterium isolated from two cold and alkaline environments.</title>
        <authorList>
            <person name="Lylloff J.E."/>
            <person name="Skov L.B."/>
            <person name="Jepsen M."/>
            <person name="Hallin P.F."/>
            <person name="Sorensen S.J."/>
            <person name="Stougaard P."/>
            <person name="Glaring M.A."/>
        </authorList>
    </citation>
    <scope>NUCLEOTIDE SEQUENCE [LARGE SCALE GENOMIC DNA]</scope>
    <source>
        <strain evidence="2 3">GCM72</strain>
    </source>
</reference>
<organism evidence="2 3">
    <name type="scientific">Arsukibacterium ikkense</name>
    <dbReference type="NCBI Taxonomy" id="336831"/>
    <lineage>
        <taxon>Bacteria</taxon>
        <taxon>Pseudomonadati</taxon>
        <taxon>Pseudomonadota</taxon>
        <taxon>Gammaproteobacteria</taxon>
        <taxon>Chromatiales</taxon>
        <taxon>Chromatiaceae</taxon>
        <taxon>Arsukibacterium</taxon>
    </lineage>
</organism>
<evidence type="ECO:0008006" key="4">
    <source>
        <dbReference type="Google" id="ProtNLM"/>
    </source>
</evidence>
<accession>A0A0M2VAT1</accession>
<dbReference type="PATRIC" id="fig|336831.14.peg.2856"/>
<evidence type="ECO:0000313" key="3">
    <source>
        <dbReference type="Proteomes" id="UP000034228"/>
    </source>
</evidence>
<proteinExistence type="predicted"/>
<comment type="caution">
    <text evidence="2">The sequence shown here is derived from an EMBL/GenBank/DDBJ whole genome shotgun (WGS) entry which is preliminary data.</text>
</comment>
<gene>
    <name evidence="2" type="ORF">WG68_05580</name>
</gene>
<dbReference type="EMBL" id="LAHO01000004">
    <property type="protein sequence ID" value="KKO46243.1"/>
    <property type="molecule type" value="Genomic_DNA"/>
</dbReference>
<keyword evidence="3" id="KW-1185">Reference proteome</keyword>
<dbReference type="RefSeq" id="WP_046556684.1">
    <property type="nucleotide sequence ID" value="NZ_LAHO01000004.1"/>
</dbReference>
<sequence>MKTNPVTWRRKVVAAVMLAMCGHGLQAAEIASWHGFIAQGVTRAKDSNAINNDGKLSIALTELGLNGQWSLQDNWRVAGQVVYLNGGNRYPEGARLDYLFVDWTLLDNFDHQLNLFIGRYKNQHWLYSSTRDVPFTRPAIILPQSVYYDVFRDIAVSSDGLALKGYLQLSAGELEYNWSLGATPISRAQGRLLLSPLVNGKTRQKYVQQASVFWQAAGSQSTWGLSLLDSDFSYRAAESDFFADAEVTVQRVMLNWQYQQEKWQLAAELVQERVQLNGFFAPVFSSDQFGWGGYIMGRYRLTEQLNVLTVLDYSTNSKDDKRGRRLPAQGIPEHFGYQQSIMLGASYELATRWRLQGEHHWVDGTGRLSPSVIPDLLNNQQRYWQLWAVQLMYWF</sequence>
<feature type="signal peptide" evidence="1">
    <location>
        <begin position="1"/>
        <end position="27"/>
    </location>
</feature>
<dbReference type="AlphaFoldDB" id="A0A0M2VAT1"/>
<dbReference type="STRING" id="336831.WG68_05580"/>
<keyword evidence="1" id="KW-0732">Signal</keyword>
<dbReference type="Proteomes" id="UP000034228">
    <property type="component" value="Unassembled WGS sequence"/>
</dbReference>
<feature type="chain" id="PRO_5005644629" description="Porin domain-containing protein" evidence="1">
    <location>
        <begin position="28"/>
        <end position="395"/>
    </location>
</feature>
<evidence type="ECO:0000256" key="1">
    <source>
        <dbReference type="SAM" id="SignalP"/>
    </source>
</evidence>
<evidence type="ECO:0000313" key="2">
    <source>
        <dbReference type="EMBL" id="KKO46243.1"/>
    </source>
</evidence>